<name>A0A0A9DH76_ARUDO</name>
<keyword evidence="1" id="KW-0732">Signal</keyword>
<feature type="signal peptide" evidence="1">
    <location>
        <begin position="1"/>
        <end position="27"/>
    </location>
</feature>
<dbReference type="EMBL" id="GBRH01212900">
    <property type="protein sequence ID" value="JAD84995.1"/>
    <property type="molecule type" value="Transcribed_RNA"/>
</dbReference>
<protein>
    <recommendedName>
        <fullName evidence="3">Secreted protein</fullName>
    </recommendedName>
</protein>
<organism evidence="2">
    <name type="scientific">Arundo donax</name>
    <name type="common">Giant reed</name>
    <name type="synonym">Donax arundinaceus</name>
    <dbReference type="NCBI Taxonomy" id="35708"/>
    <lineage>
        <taxon>Eukaryota</taxon>
        <taxon>Viridiplantae</taxon>
        <taxon>Streptophyta</taxon>
        <taxon>Embryophyta</taxon>
        <taxon>Tracheophyta</taxon>
        <taxon>Spermatophyta</taxon>
        <taxon>Magnoliopsida</taxon>
        <taxon>Liliopsida</taxon>
        <taxon>Poales</taxon>
        <taxon>Poaceae</taxon>
        <taxon>PACMAD clade</taxon>
        <taxon>Arundinoideae</taxon>
        <taxon>Arundineae</taxon>
        <taxon>Arundo</taxon>
    </lineage>
</organism>
<sequence>MLELLIKQWAFLFALILFSNKWQRHWCCCQTSVNDSWWYACFSYLRTPKSETNSKDNRFLLRSATEKNLSIN</sequence>
<evidence type="ECO:0000256" key="1">
    <source>
        <dbReference type="SAM" id="SignalP"/>
    </source>
</evidence>
<dbReference type="AlphaFoldDB" id="A0A0A9DH76"/>
<accession>A0A0A9DH76</accession>
<reference evidence="2" key="1">
    <citation type="submission" date="2014-09" db="EMBL/GenBank/DDBJ databases">
        <authorList>
            <person name="Magalhaes I.L.F."/>
            <person name="Oliveira U."/>
            <person name="Santos F.R."/>
            <person name="Vidigal T.H.D.A."/>
            <person name="Brescovit A.D."/>
            <person name="Santos A.J."/>
        </authorList>
    </citation>
    <scope>NUCLEOTIDE SEQUENCE</scope>
    <source>
        <tissue evidence="2">Shoot tissue taken approximately 20 cm above the soil surface</tissue>
    </source>
</reference>
<evidence type="ECO:0008006" key="3">
    <source>
        <dbReference type="Google" id="ProtNLM"/>
    </source>
</evidence>
<feature type="chain" id="PRO_5002046433" description="Secreted protein" evidence="1">
    <location>
        <begin position="28"/>
        <end position="72"/>
    </location>
</feature>
<evidence type="ECO:0000313" key="2">
    <source>
        <dbReference type="EMBL" id="JAD84995.1"/>
    </source>
</evidence>
<reference evidence="2" key="2">
    <citation type="journal article" date="2015" name="Data Brief">
        <title>Shoot transcriptome of the giant reed, Arundo donax.</title>
        <authorList>
            <person name="Barrero R.A."/>
            <person name="Guerrero F.D."/>
            <person name="Moolhuijzen P."/>
            <person name="Goolsby J.A."/>
            <person name="Tidwell J."/>
            <person name="Bellgard S.E."/>
            <person name="Bellgard M.I."/>
        </authorList>
    </citation>
    <scope>NUCLEOTIDE SEQUENCE</scope>
    <source>
        <tissue evidence="2">Shoot tissue taken approximately 20 cm above the soil surface</tissue>
    </source>
</reference>
<proteinExistence type="predicted"/>